<feature type="compositionally biased region" description="Pro residues" evidence="1">
    <location>
        <begin position="29"/>
        <end position="40"/>
    </location>
</feature>
<evidence type="ECO:0000256" key="1">
    <source>
        <dbReference type="SAM" id="MobiDB-lite"/>
    </source>
</evidence>
<evidence type="ECO:0000313" key="3">
    <source>
        <dbReference type="EMBL" id="QFR00382.1"/>
    </source>
</evidence>
<gene>
    <name evidence="3" type="ORF">F9278_34160</name>
</gene>
<name>A0A5P8KB87_9ACTN</name>
<organism evidence="3 4">
    <name type="scientific">Streptomyces phaeolivaceus</name>
    <dbReference type="NCBI Taxonomy" id="2653200"/>
    <lineage>
        <taxon>Bacteria</taxon>
        <taxon>Bacillati</taxon>
        <taxon>Actinomycetota</taxon>
        <taxon>Actinomycetes</taxon>
        <taxon>Kitasatosporales</taxon>
        <taxon>Streptomycetaceae</taxon>
        <taxon>Streptomyces</taxon>
    </lineage>
</organism>
<evidence type="ECO:0000259" key="2">
    <source>
        <dbReference type="SMART" id="SM00530"/>
    </source>
</evidence>
<dbReference type="RefSeq" id="WP_152171739.1">
    <property type="nucleotide sequence ID" value="NZ_CP045096.1"/>
</dbReference>
<dbReference type="EMBL" id="CP045096">
    <property type="protein sequence ID" value="QFR00382.1"/>
    <property type="molecule type" value="Genomic_DNA"/>
</dbReference>
<feature type="domain" description="HTH cro/C1-type" evidence="2">
    <location>
        <begin position="122"/>
        <end position="178"/>
    </location>
</feature>
<dbReference type="Proteomes" id="UP000327294">
    <property type="component" value="Chromosome"/>
</dbReference>
<protein>
    <submittedName>
        <fullName evidence="3">Helix-turn-helix transcriptional regulator</fullName>
    </submittedName>
</protein>
<feature type="domain" description="HTH cro/C1-type" evidence="2">
    <location>
        <begin position="54"/>
        <end position="116"/>
    </location>
</feature>
<dbReference type="AlphaFoldDB" id="A0A5P8KB87"/>
<sequence>MAEQPVVTAPPHPYVVRVHRRSAHERPPQHPQPYPQPFPEPQATDSTPPFNAPAARKLRIALGMGPEHVAYGMRSSFGLPYVTPDLVAAWERGTVAPTGPELTALAGVLWCSKGELISSPRTLREHRTARGIAAEDVARTVGLELSAYLRTEETGEWRGTERQSAALAVVLDLTLPELVVVTGREPRLRELLHSAVTTRWQGQVRPTARLLSLDRRLLEDVLREMHTDYQGLTTATLSWANGTAATDSGDAGRDYLDGVVDHFWSLVQRTTAH</sequence>
<proteinExistence type="predicted"/>
<keyword evidence="4" id="KW-1185">Reference proteome</keyword>
<accession>A0A5P8KB87</accession>
<reference evidence="3 4" key="1">
    <citation type="submission" date="2019-10" db="EMBL/GenBank/DDBJ databases">
        <title>Streptomyces sp. strain GY16 isolated from leaves of Broussonetia papyrifera.</title>
        <authorList>
            <person name="Mo P."/>
        </authorList>
    </citation>
    <scope>NUCLEOTIDE SEQUENCE [LARGE SCALE GENOMIC DNA]</scope>
    <source>
        <strain evidence="3 4">GY16</strain>
    </source>
</reference>
<feature type="region of interest" description="Disordered" evidence="1">
    <location>
        <begin position="1"/>
        <end position="51"/>
    </location>
</feature>
<dbReference type="InterPro" id="IPR001387">
    <property type="entry name" value="Cro/C1-type_HTH"/>
</dbReference>
<dbReference type="SMART" id="SM00530">
    <property type="entry name" value="HTH_XRE"/>
    <property type="match status" value="2"/>
</dbReference>
<dbReference type="KEGG" id="sphv:F9278_34160"/>
<evidence type="ECO:0000313" key="4">
    <source>
        <dbReference type="Proteomes" id="UP000327294"/>
    </source>
</evidence>